<dbReference type="Pfam" id="PF02222">
    <property type="entry name" value="ATP-grasp"/>
    <property type="match status" value="1"/>
</dbReference>
<accession>A0A6I2MBS9</accession>
<feature type="binding site" evidence="5">
    <location>
        <begin position="208"/>
        <end position="211"/>
    </location>
    <ligand>
        <name>ATP</name>
        <dbReference type="ChEBI" id="CHEBI:30616"/>
    </ligand>
</feature>
<reference evidence="8 9" key="1">
    <citation type="submission" date="2019-11" db="EMBL/GenBank/DDBJ databases">
        <title>Bacillus idriensis genome.</title>
        <authorList>
            <person name="Konopka E.N."/>
            <person name="Newman J.D."/>
        </authorList>
    </citation>
    <scope>NUCLEOTIDE SEQUENCE [LARGE SCALE GENOMIC DNA]</scope>
    <source>
        <strain evidence="8 9">DSM 19097</strain>
    </source>
</reference>
<comment type="subunit">
    <text evidence="5 6">Homodimer.</text>
</comment>
<protein>
    <recommendedName>
        <fullName evidence="5 6">N5-carboxyaminoimidazole ribonucleotide synthase</fullName>
        <shortName evidence="5 6">N5-CAIR synthase</shortName>
        <ecNumber evidence="5 6">6.3.4.18</ecNumber>
    </recommendedName>
    <alternativeName>
        <fullName evidence="5 6">5-(carboxyamino)imidazole ribonucleotide synthetase</fullName>
    </alternativeName>
</protein>
<dbReference type="SUPFAM" id="SSF51246">
    <property type="entry name" value="Rudiment single hybrid motif"/>
    <property type="match status" value="1"/>
</dbReference>
<feature type="binding site" evidence="5">
    <location>
        <position position="133"/>
    </location>
    <ligand>
        <name>ATP</name>
        <dbReference type="ChEBI" id="CHEBI:30616"/>
    </ligand>
</feature>
<sequence length="399" mass="44360">MVRLQKRWKQDVNERKKTCWKAVMSLSNKTILPGSTIGIIGGGQLGRMMTVAAKSMGYDVAVLDPTPNSPCGQLADYEITASYNDLSAIKKLAELSDVITYEFENIDYEALKWIEENAHLPQGSVLLALTQDRETEKKAITDAGCKVADYRIVKTAEELSAAVQELQYPCVLKTCRGGYDGKGQAVIRQESDIPEAAELLNSGTCILEKWVSFEKEISVIVARNSDGEISSLPIAENIHVNNILHQSIVPARIQEEVAEDARKQADLLAKAFSLVGTLAVEMFVTEDGEVFINELAPRPHNSGHYTIDLCETDQFEQHIRAVCNLPLGKPALLHPGLMVNVLGEHMPLVLNNLSLFREGKIYLYGKKEAKHRRKMGHVTFLTEAIDQTETEINKLWAQQ</sequence>
<comment type="catalytic activity">
    <reaction evidence="5 6">
        <text>5-amino-1-(5-phospho-beta-D-ribosyl)imidazole + hydrogencarbonate + ATP = 5-carboxyamino-1-(5-phospho-D-ribosyl)imidazole + ADP + phosphate + 2 H(+)</text>
        <dbReference type="Rhea" id="RHEA:19317"/>
        <dbReference type="ChEBI" id="CHEBI:15378"/>
        <dbReference type="ChEBI" id="CHEBI:17544"/>
        <dbReference type="ChEBI" id="CHEBI:30616"/>
        <dbReference type="ChEBI" id="CHEBI:43474"/>
        <dbReference type="ChEBI" id="CHEBI:58730"/>
        <dbReference type="ChEBI" id="CHEBI:137981"/>
        <dbReference type="ChEBI" id="CHEBI:456216"/>
        <dbReference type="EC" id="6.3.4.18"/>
    </reaction>
</comment>
<evidence type="ECO:0000313" key="8">
    <source>
        <dbReference type="EMBL" id="MRX55199.1"/>
    </source>
</evidence>
<dbReference type="InterPro" id="IPR040686">
    <property type="entry name" value="PurK_C"/>
</dbReference>
<feature type="domain" description="ATP-grasp" evidence="7">
    <location>
        <begin position="137"/>
        <end position="323"/>
    </location>
</feature>
<dbReference type="InterPro" id="IPR013815">
    <property type="entry name" value="ATP_grasp_subdomain_1"/>
</dbReference>
<dbReference type="InterPro" id="IPR005875">
    <property type="entry name" value="PurK"/>
</dbReference>
<dbReference type="SUPFAM" id="SSF56059">
    <property type="entry name" value="Glutathione synthetase ATP-binding domain-like"/>
    <property type="match status" value="1"/>
</dbReference>
<keyword evidence="1 5" id="KW-0436">Ligase</keyword>
<dbReference type="InterPro" id="IPR016185">
    <property type="entry name" value="PreATP-grasp_dom_sf"/>
</dbReference>
<evidence type="ECO:0000259" key="7">
    <source>
        <dbReference type="PROSITE" id="PS50975"/>
    </source>
</evidence>
<evidence type="ECO:0000256" key="2">
    <source>
        <dbReference type="ARBA" id="ARBA00022741"/>
    </source>
</evidence>
<keyword evidence="3 5" id="KW-0658">Purine biosynthesis</keyword>
<dbReference type="GO" id="GO:0046872">
    <property type="term" value="F:metal ion binding"/>
    <property type="evidence" value="ECO:0007669"/>
    <property type="project" value="InterPro"/>
</dbReference>
<evidence type="ECO:0000256" key="1">
    <source>
        <dbReference type="ARBA" id="ARBA00022598"/>
    </source>
</evidence>
<name>A0A6I2MBS9_9BACI</name>
<dbReference type="InterPro" id="IPR054350">
    <property type="entry name" value="PurT/PurK_preATP-grasp"/>
</dbReference>
<comment type="function">
    <text evidence="6">Catalyzes the ATP-dependent conversion of 5-aminoimidazole ribonucleotide (AIR) and HCO(3)- to N5-carboxyaminoimidazole ribonucleotide (N5-CAIR).</text>
</comment>
<dbReference type="UniPathway" id="UPA00074">
    <property type="reaction ID" value="UER00942"/>
</dbReference>
<dbReference type="Proteomes" id="UP000441585">
    <property type="component" value="Unassembled WGS sequence"/>
</dbReference>
<dbReference type="InterPro" id="IPR003135">
    <property type="entry name" value="ATP-grasp_carboxylate-amine"/>
</dbReference>
<dbReference type="NCBIfam" id="NF004676">
    <property type="entry name" value="PRK06019.1-2"/>
    <property type="match status" value="1"/>
</dbReference>
<comment type="caution">
    <text evidence="8">The sequence shown here is derived from an EMBL/GenBank/DDBJ whole genome shotgun (WGS) entry which is preliminary data.</text>
</comment>
<feature type="binding site" evidence="5">
    <location>
        <position position="216"/>
    </location>
    <ligand>
        <name>ATP</name>
        <dbReference type="ChEBI" id="CHEBI:30616"/>
    </ligand>
</feature>
<dbReference type="GO" id="GO:0005829">
    <property type="term" value="C:cytosol"/>
    <property type="evidence" value="ECO:0007669"/>
    <property type="project" value="TreeGrafter"/>
</dbReference>
<comment type="similarity">
    <text evidence="5 6">Belongs to the PurK/PurT family.</text>
</comment>
<comment type="function">
    <text evidence="5">Catalyzes the ATP-dependent conversion of 5-aminoimidazole ribonucleotide (AIR) and HCO(3)(-) to N5-carboxyaminoimidazole ribonucleotide (N5-CAIR).</text>
</comment>
<dbReference type="NCBIfam" id="TIGR01161">
    <property type="entry name" value="purK"/>
    <property type="match status" value="1"/>
</dbReference>
<evidence type="ECO:0000256" key="3">
    <source>
        <dbReference type="ARBA" id="ARBA00022755"/>
    </source>
</evidence>
<dbReference type="EMBL" id="WKKF01000003">
    <property type="protein sequence ID" value="MRX55199.1"/>
    <property type="molecule type" value="Genomic_DNA"/>
</dbReference>
<organism evidence="8 9">
    <name type="scientific">Metabacillus idriensis</name>
    <dbReference type="NCBI Taxonomy" id="324768"/>
    <lineage>
        <taxon>Bacteria</taxon>
        <taxon>Bacillati</taxon>
        <taxon>Bacillota</taxon>
        <taxon>Bacilli</taxon>
        <taxon>Bacillales</taxon>
        <taxon>Bacillaceae</taxon>
        <taxon>Metabacillus</taxon>
    </lineage>
</organism>
<dbReference type="GO" id="GO:0034028">
    <property type="term" value="F:5-(carboxyamino)imidazole ribonucleotide synthase activity"/>
    <property type="evidence" value="ECO:0007669"/>
    <property type="project" value="UniProtKB-UniRule"/>
</dbReference>
<proteinExistence type="inferred from homology"/>
<dbReference type="EC" id="6.3.4.18" evidence="5 6"/>
<dbReference type="GO" id="GO:0006189">
    <property type="term" value="P:'de novo' IMP biosynthetic process"/>
    <property type="evidence" value="ECO:0007669"/>
    <property type="project" value="UniProtKB-UniRule"/>
</dbReference>
<evidence type="ECO:0000256" key="4">
    <source>
        <dbReference type="ARBA" id="ARBA00022840"/>
    </source>
</evidence>
<dbReference type="Gene3D" id="3.30.470.20">
    <property type="entry name" value="ATP-grasp fold, B domain"/>
    <property type="match status" value="1"/>
</dbReference>
<gene>
    <name evidence="5 6 8" type="primary">purK</name>
    <name evidence="8" type="ORF">GJU41_14565</name>
</gene>
<keyword evidence="2 5" id="KW-0547">Nucleotide-binding</keyword>
<dbReference type="FunFam" id="3.30.1490.20:FF:000015">
    <property type="entry name" value="N5-carboxyaminoimidazole ribonucleotide synthase"/>
    <property type="match status" value="1"/>
</dbReference>
<dbReference type="FunFam" id="3.30.470.20:FF:000029">
    <property type="entry name" value="N5-carboxyaminoimidazole ribonucleotide synthase"/>
    <property type="match status" value="1"/>
</dbReference>
<dbReference type="PANTHER" id="PTHR11609:SF5">
    <property type="entry name" value="PHOSPHORIBOSYLAMINOIMIDAZOLE CARBOXYLASE"/>
    <property type="match status" value="1"/>
</dbReference>
<dbReference type="InterPro" id="IPR011054">
    <property type="entry name" value="Rudment_hybrid_motif"/>
</dbReference>
<evidence type="ECO:0000313" key="9">
    <source>
        <dbReference type="Proteomes" id="UP000441585"/>
    </source>
</evidence>
<dbReference type="SUPFAM" id="SSF52440">
    <property type="entry name" value="PreATP-grasp domain"/>
    <property type="match status" value="1"/>
</dbReference>
<dbReference type="NCBIfam" id="NF004675">
    <property type="entry name" value="PRK06019.1-1"/>
    <property type="match status" value="1"/>
</dbReference>
<evidence type="ECO:0000256" key="6">
    <source>
        <dbReference type="RuleBase" id="RU361200"/>
    </source>
</evidence>
<keyword evidence="9" id="KW-1185">Reference proteome</keyword>
<dbReference type="FunFam" id="3.40.50.20:FF:000016">
    <property type="entry name" value="N5-carboxyaminoimidazole ribonucleotide synthase"/>
    <property type="match status" value="1"/>
</dbReference>
<dbReference type="GO" id="GO:0004638">
    <property type="term" value="F:phosphoribosylaminoimidazole carboxylase activity"/>
    <property type="evidence" value="ECO:0007669"/>
    <property type="project" value="InterPro"/>
</dbReference>
<evidence type="ECO:0000256" key="5">
    <source>
        <dbReference type="HAMAP-Rule" id="MF_01928"/>
    </source>
</evidence>
<feature type="binding site" evidence="5">
    <location>
        <begin position="178"/>
        <end position="184"/>
    </location>
    <ligand>
        <name>ATP</name>
        <dbReference type="ChEBI" id="CHEBI:30616"/>
    </ligand>
</feature>
<feature type="binding site" evidence="5">
    <location>
        <position position="173"/>
    </location>
    <ligand>
        <name>ATP</name>
        <dbReference type="ChEBI" id="CHEBI:30616"/>
    </ligand>
</feature>
<dbReference type="PANTHER" id="PTHR11609">
    <property type="entry name" value="PURINE BIOSYNTHESIS PROTEIN 6/7, PUR6/7"/>
    <property type="match status" value="1"/>
</dbReference>
<feature type="binding site" evidence="5">
    <location>
        <begin position="293"/>
        <end position="294"/>
    </location>
    <ligand>
        <name>ATP</name>
        <dbReference type="ChEBI" id="CHEBI:30616"/>
    </ligand>
</feature>
<keyword evidence="4 5" id="KW-0067">ATP-binding</keyword>
<dbReference type="InterPro" id="IPR011761">
    <property type="entry name" value="ATP-grasp"/>
</dbReference>
<dbReference type="AlphaFoldDB" id="A0A6I2MBS9"/>
<dbReference type="HAMAP" id="MF_01928">
    <property type="entry name" value="PurK"/>
    <property type="match status" value="1"/>
</dbReference>
<dbReference type="Pfam" id="PF22660">
    <property type="entry name" value="RS_preATP-grasp-like"/>
    <property type="match status" value="1"/>
</dbReference>
<feature type="binding site" evidence="5">
    <location>
        <position position="239"/>
    </location>
    <ligand>
        <name>ATP</name>
        <dbReference type="ChEBI" id="CHEBI:30616"/>
    </ligand>
</feature>
<dbReference type="Gene3D" id="3.40.50.20">
    <property type="match status" value="1"/>
</dbReference>
<dbReference type="GO" id="GO:0005524">
    <property type="term" value="F:ATP binding"/>
    <property type="evidence" value="ECO:0007669"/>
    <property type="project" value="UniProtKB-UniRule"/>
</dbReference>
<comment type="pathway">
    <text evidence="5 6">Purine metabolism; IMP biosynthesis via de novo pathway; 5-amino-1-(5-phospho-D-ribosyl)imidazole-4-carboxylate from 5-amino-1-(5-phospho-D-ribosyl)imidazole (N5-CAIR route): step 1/2.</text>
</comment>
<dbReference type="PROSITE" id="PS50975">
    <property type="entry name" value="ATP_GRASP"/>
    <property type="match status" value="1"/>
</dbReference>
<dbReference type="NCBIfam" id="NF004679">
    <property type="entry name" value="PRK06019.1-5"/>
    <property type="match status" value="1"/>
</dbReference>
<dbReference type="Pfam" id="PF17769">
    <property type="entry name" value="PurK_C"/>
    <property type="match status" value="1"/>
</dbReference>
<dbReference type="Gene3D" id="3.30.1490.20">
    <property type="entry name" value="ATP-grasp fold, A domain"/>
    <property type="match status" value="1"/>
</dbReference>